<gene>
    <name evidence="2" type="primary">ABCA1</name>
</gene>
<evidence type="ECO:0000313" key="2">
    <source>
        <dbReference type="RefSeq" id="XP_030883477.1"/>
    </source>
</evidence>
<reference evidence="2" key="1">
    <citation type="submission" date="2025-08" db="UniProtKB">
        <authorList>
            <consortium name="RefSeq"/>
        </authorList>
    </citation>
    <scope>IDENTIFICATION</scope>
    <source>
        <tissue evidence="2">Liver</tissue>
    </source>
</reference>
<evidence type="ECO:0000313" key="1">
    <source>
        <dbReference type="Proteomes" id="UP000245341"/>
    </source>
</evidence>
<dbReference type="GeneID" id="115940765"/>
<accession>A0A7F8QQJ3</accession>
<dbReference type="CTD" id="19"/>
<feature type="non-terminal residue" evidence="2">
    <location>
        <position position="166"/>
    </location>
</feature>
<dbReference type="KEGG" id="lww:115940765"/>
<dbReference type="AlphaFoldDB" id="A0A7F8QQJ3"/>
<dbReference type="OrthoDB" id="8061355at2759"/>
<keyword evidence="1" id="KW-1185">Reference proteome</keyword>
<name>A0A7F8QQJ3_LEPWE</name>
<protein>
    <submittedName>
        <fullName evidence="2">Phospholipid-transporting ATPase ABCA1</fullName>
    </submittedName>
</protein>
<proteinExistence type="predicted"/>
<dbReference type="RefSeq" id="XP_030883477.1">
    <property type="nucleotide sequence ID" value="XM_031027617.1"/>
</dbReference>
<organism evidence="1 2">
    <name type="scientific">Leptonychotes weddellii</name>
    <name type="common">Weddell seal</name>
    <name type="synonym">Otaria weddellii</name>
    <dbReference type="NCBI Taxonomy" id="9713"/>
    <lineage>
        <taxon>Eukaryota</taxon>
        <taxon>Metazoa</taxon>
        <taxon>Chordata</taxon>
        <taxon>Craniata</taxon>
        <taxon>Vertebrata</taxon>
        <taxon>Euteleostomi</taxon>
        <taxon>Mammalia</taxon>
        <taxon>Eutheria</taxon>
        <taxon>Laurasiatheria</taxon>
        <taxon>Carnivora</taxon>
        <taxon>Caniformia</taxon>
        <taxon>Pinnipedia</taxon>
        <taxon>Phocidae</taxon>
        <taxon>Monachinae</taxon>
        <taxon>Lobodontini</taxon>
        <taxon>Leptonychotes</taxon>
    </lineage>
</organism>
<sequence length="166" mass="19102">MEKTETRGLKLQDFLVDNETFSEFLTYNLSLPRLTVDKMLGANVSLHKVFLQGYHLHLTNLCSGSKLQEVIQLGELEVSTLCSLPREKLDAAEQVLRSNMDILKPILVSRLAVWRSFKHLCFWNVNIFPGQHNFVFCRNIGLAGSWSGNLAQWYPVLSNLWAFFQR</sequence>
<dbReference type="Proteomes" id="UP000245341">
    <property type="component" value="Unplaced"/>
</dbReference>